<name>A0A3B0W005_9ZZZZ</name>
<evidence type="ECO:0000256" key="1">
    <source>
        <dbReference type="SAM" id="Phobius"/>
    </source>
</evidence>
<keyword evidence="1" id="KW-0812">Transmembrane</keyword>
<keyword evidence="1" id="KW-1133">Transmembrane helix</keyword>
<keyword evidence="1" id="KW-0472">Membrane</keyword>
<reference evidence="2" key="1">
    <citation type="submission" date="2018-06" db="EMBL/GenBank/DDBJ databases">
        <authorList>
            <person name="Zhirakovskaya E."/>
        </authorList>
    </citation>
    <scope>NUCLEOTIDE SEQUENCE</scope>
</reference>
<dbReference type="AlphaFoldDB" id="A0A3B0W005"/>
<accession>A0A3B0W005</accession>
<sequence>WVNLFVGITNILRNPDLSFSQVIGQIATVVATLQVGFWIAAAITVTATVAVGFLGSIFLIVISSVILNWLSTKIIDLLFSNKYLFMEEMTL</sequence>
<feature type="non-terminal residue" evidence="2">
    <location>
        <position position="1"/>
    </location>
</feature>
<feature type="transmembrane region" description="Helical" evidence="1">
    <location>
        <begin position="22"/>
        <end position="43"/>
    </location>
</feature>
<proteinExistence type="predicted"/>
<feature type="transmembrane region" description="Helical" evidence="1">
    <location>
        <begin position="49"/>
        <end position="70"/>
    </location>
</feature>
<organism evidence="2">
    <name type="scientific">hydrothermal vent metagenome</name>
    <dbReference type="NCBI Taxonomy" id="652676"/>
    <lineage>
        <taxon>unclassified sequences</taxon>
        <taxon>metagenomes</taxon>
        <taxon>ecological metagenomes</taxon>
    </lineage>
</organism>
<protein>
    <submittedName>
        <fullName evidence="2">Branched-chain amino acid transport system permease protein LivM (TC 3.A.1.4.1)</fullName>
    </submittedName>
</protein>
<evidence type="ECO:0000313" key="2">
    <source>
        <dbReference type="EMBL" id="VAW45880.1"/>
    </source>
</evidence>
<gene>
    <name evidence="2" type="ORF">MNBD_GAMMA02-1569</name>
</gene>
<dbReference type="EMBL" id="UOFA01000237">
    <property type="protein sequence ID" value="VAW45880.1"/>
    <property type="molecule type" value="Genomic_DNA"/>
</dbReference>